<name>A0A7X2N1J5_9FIRM</name>
<proteinExistence type="predicted"/>
<dbReference type="InterPro" id="IPR000182">
    <property type="entry name" value="GNAT_dom"/>
</dbReference>
<dbReference type="GO" id="GO:0016747">
    <property type="term" value="F:acyltransferase activity, transferring groups other than amino-acyl groups"/>
    <property type="evidence" value="ECO:0007669"/>
    <property type="project" value="InterPro"/>
</dbReference>
<dbReference type="EMBL" id="VUMM01000001">
    <property type="protein sequence ID" value="MSS00751.1"/>
    <property type="molecule type" value="Genomic_DNA"/>
</dbReference>
<dbReference type="PROSITE" id="PS51186">
    <property type="entry name" value="GNAT"/>
    <property type="match status" value="1"/>
</dbReference>
<organism evidence="2 3">
    <name type="scientific">Floccifex porci</name>
    <dbReference type="NCBI Taxonomy" id="2606629"/>
    <lineage>
        <taxon>Bacteria</taxon>
        <taxon>Bacillati</taxon>
        <taxon>Bacillota</taxon>
        <taxon>Erysipelotrichia</taxon>
        <taxon>Erysipelotrichales</taxon>
        <taxon>Erysipelotrichaceae</taxon>
        <taxon>Floccifex</taxon>
    </lineage>
</organism>
<dbReference type="Proteomes" id="UP000470082">
    <property type="component" value="Unassembled WGS sequence"/>
</dbReference>
<dbReference type="Gene3D" id="3.40.630.30">
    <property type="match status" value="1"/>
</dbReference>
<dbReference type="SUPFAM" id="SSF55729">
    <property type="entry name" value="Acyl-CoA N-acyltransferases (Nat)"/>
    <property type="match status" value="1"/>
</dbReference>
<evidence type="ECO:0000259" key="1">
    <source>
        <dbReference type="PROSITE" id="PS51186"/>
    </source>
</evidence>
<evidence type="ECO:0000313" key="3">
    <source>
        <dbReference type="Proteomes" id="UP000470082"/>
    </source>
</evidence>
<feature type="domain" description="N-acetyltransferase" evidence="1">
    <location>
        <begin position="1"/>
        <end position="90"/>
    </location>
</feature>
<evidence type="ECO:0000313" key="2">
    <source>
        <dbReference type="EMBL" id="MSS00751.1"/>
    </source>
</evidence>
<dbReference type="AlphaFoldDB" id="A0A7X2N1J5"/>
<sequence>MIKVLDYLIEYPNSNTLFIGLFMVDSSFQRKGMGRFIIKEFIQYYASYSIKLAWLTNNIPAEKFWTNLGFKPVKQTKSQDGKEVILACFN</sequence>
<dbReference type="InterPro" id="IPR016181">
    <property type="entry name" value="Acyl_CoA_acyltransferase"/>
</dbReference>
<reference evidence="2 3" key="1">
    <citation type="submission" date="2019-08" db="EMBL/GenBank/DDBJ databases">
        <title>In-depth cultivation of the pig gut microbiome towards novel bacterial diversity and tailored functional studies.</title>
        <authorList>
            <person name="Wylensek D."/>
            <person name="Hitch T.C.A."/>
            <person name="Clavel T."/>
        </authorList>
    </citation>
    <scope>NUCLEOTIDE SEQUENCE [LARGE SCALE GENOMIC DNA]</scope>
    <source>
        <strain evidence="2 3">LKV-178-WT-2G</strain>
    </source>
</reference>
<keyword evidence="2" id="KW-0808">Transferase</keyword>
<protein>
    <submittedName>
        <fullName evidence="2">GNAT family N-acetyltransferase</fullName>
    </submittedName>
</protein>
<dbReference type="RefSeq" id="WP_154459217.1">
    <property type="nucleotide sequence ID" value="NZ_VUMM01000001.1"/>
</dbReference>
<gene>
    <name evidence="2" type="ORF">FYJ50_01220</name>
</gene>
<comment type="caution">
    <text evidence="2">The sequence shown here is derived from an EMBL/GenBank/DDBJ whole genome shotgun (WGS) entry which is preliminary data.</text>
</comment>
<accession>A0A7X2N1J5</accession>
<dbReference type="Pfam" id="PF00583">
    <property type="entry name" value="Acetyltransf_1"/>
    <property type="match status" value="1"/>
</dbReference>
<keyword evidence="3" id="KW-1185">Reference proteome</keyword>